<dbReference type="InterPro" id="IPR013738">
    <property type="entry name" value="Beta_galactosidase_Trimer"/>
</dbReference>
<comment type="catalytic activity">
    <reaction evidence="1 8">
        <text>Hydrolysis of terminal non-reducing beta-D-galactose residues in beta-D-galactosides.</text>
        <dbReference type="EC" id="3.2.1.23"/>
    </reaction>
</comment>
<evidence type="ECO:0000256" key="5">
    <source>
        <dbReference type="ARBA" id="ARBA00022801"/>
    </source>
</evidence>
<comment type="caution">
    <text evidence="11">The sequence shown here is derived from an EMBL/GenBank/DDBJ whole genome shotgun (WGS) entry which is preliminary data.</text>
</comment>
<dbReference type="Proteomes" id="UP001156141">
    <property type="component" value="Unassembled WGS sequence"/>
</dbReference>
<evidence type="ECO:0000256" key="3">
    <source>
        <dbReference type="ARBA" id="ARBA00012756"/>
    </source>
</evidence>
<evidence type="ECO:0000256" key="1">
    <source>
        <dbReference type="ARBA" id="ARBA00001412"/>
    </source>
</evidence>
<dbReference type="CDD" id="cd03143">
    <property type="entry name" value="A4_beta-galactosidase_middle_domain"/>
    <property type="match status" value="1"/>
</dbReference>
<evidence type="ECO:0000313" key="12">
    <source>
        <dbReference type="Proteomes" id="UP001156141"/>
    </source>
</evidence>
<dbReference type="Gene3D" id="3.20.20.80">
    <property type="entry name" value="Glycosidases"/>
    <property type="match status" value="1"/>
</dbReference>
<dbReference type="EMBL" id="JAKVQD010000004">
    <property type="protein sequence ID" value="MCH4553089.1"/>
    <property type="molecule type" value="Genomic_DNA"/>
</dbReference>
<evidence type="ECO:0000256" key="6">
    <source>
        <dbReference type="ARBA" id="ARBA00022833"/>
    </source>
</evidence>
<dbReference type="InterPro" id="IPR013529">
    <property type="entry name" value="Glyco_hydro_42_N"/>
</dbReference>
<evidence type="ECO:0000256" key="2">
    <source>
        <dbReference type="ARBA" id="ARBA00005940"/>
    </source>
</evidence>
<dbReference type="PIRSF" id="PIRSF001084">
    <property type="entry name" value="B-galactosidase"/>
    <property type="match status" value="1"/>
</dbReference>
<evidence type="ECO:0000313" key="11">
    <source>
        <dbReference type="EMBL" id="MCH4553089.1"/>
    </source>
</evidence>
<name>A0ABS9RJG5_9FLAO</name>
<keyword evidence="4" id="KW-0479">Metal-binding</keyword>
<dbReference type="InterPro" id="IPR017853">
    <property type="entry name" value="GH"/>
</dbReference>
<dbReference type="Pfam" id="PF02449">
    <property type="entry name" value="Glyco_hydro_42"/>
    <property type="match status" value="1"/>
</dbReference>
<comment type="similarity">
    <text evidence="2 8">Belongs to the glycosyl hydrolase 42 family.</text>
</comment>
<dbReference type="InterPro" id="IPR029062">
    <property type="entry name" value="Class_I_gatase-like"/>
</dbReference>
<dbReference type="SUPFAM" id="SSF52317">
    <property type="entry name" value="Class I glutamine amidotransferase-like"/>
    <property type="match status" value="1"/>
</dbReference>
<evidence type="ECO:0000259" key="9">
    <source>
        <dbReference type="Pfam" id="PF02449"/>
    </source>
</evidence>
<gene>
    <name evidence="11" type="ORF">MKW35_10685</name>
</gene>
<keyword evidence="6" id="KW-0862">Zinc</keyword>
<accession>A0ABS9RJG5</accession>
<reference evidence="11" key="1">
    <citation type="submission" date="2022-02" db="EMBL/GenBank/DDBJ databases">
        <title>Aestuariibaculum sp., a marine bacterium isolated from sediment in Guangxi.</title>
        <authorList>
            <person name="Ying J."/>
        </authorList>
    </citation>
    <scope>NUCLEOTIDE SEQUENCE</scope>
    <source>
        <strain evidence="11">L182</strain>
    </source>
</reference>
<keyword evidence="5 8" id="KW-0378">Hydrolase</keyword>
<dbReference type="Gene3D" id="3.40.50.880">
    <property type="match status" value="1"/>
</dbReference>
<proteinExistence type="inferred from homology"/>
<dbReference type="PANTHER" id="PTHR36447">
    <property type="entry name" value="BETA-GALACTOSIDASE GANA"/>
    <property type="match status" value="1"/>
</dbReference>
<protein>
    <recommendedName>
        <fullName evidence="3 8">Beta-galactosidase</fullName>
        <shortName evidence="8">Beta-gal</shortName>
        <ecNumber evidence="3 8">3.2.1.23</ecNumber>
    </recommendedName>
</protein>
<evidence type="ECO:0000256" key="7">
    <source>
        <dbReference type="ARBA" id="ARBA00023295"/>
    </source>
</evidence>
<sequence>MKLLKLIITPIVLLIFQSTIGQNYKQDHLYYGVAYYDEYMPYERLQKDIDMMKDANINFVRIAESTWSTVEPQDGVYDFSSIDRVLDAMYKNGIGVIFGTPSYAIPAWLAHKHPEILATTPDGNTNVYGPRQNMDISHETYRFYVERVIRKMMEHVKDHPGIIGYQVDNETKHFNTAGEPVQEKFVAYMKDKFKSLDSINAKYGLDYWSNRINSWEEFPSVNGTINASLRSEFEHFQRLLVTDFLTWQANIVREYSKPNQFVTHNHDLEWRGYSFGMQPDADHFEIDQAMDVVGIDIYHPTQDHLTGIEISFGGDMARSFKNGNSYFVIETEAQGFAKWTPYPGQLRLQAFSHLASGASMVGYWHWHSLHNAIETYWKGLLSHDFEPNPTYNEAKTIGADFKRLNDHLLGLKKKNDVAFFVSNEAMTGFDDFSFGWFSSEKYNDIVRPFYDALYKMNVGVDFVDPSTIEKLSNYKMIVVPVLYAASNDILNALNKYVENGGRIVYTFKSGFSDENVKVRHTKQPGIIRKATGNYYSQFARPEHVSIKGDNYGLNENDEEVKYFMELLTTDDNTQVLAYYDHPFWGQYAAITENQYGNGVATYIGFMPGDKLITEILTDQLKKANLWGIDQELEYPLITKSGTNRQGKTIRYFLNYSQEKQSFKYQYRKGIELLYGAKIQHNQTLDLEPWGVKIIEEN</sequence>
<evidence type="ECO:0000256" key="4">
    <source>
        <dbReference type="ARBA" id="ARBA00022723"/>
    </source>
</evidence>
<dbReference type="SUPFAM" id="SSF51445">
    <property type="entry name" value="(Trans)glycosidases"/>
    <property type="match status" value="1"/>
</dbReference>
<feature type="domain" description="Beta-galactosidase trimerisation" evidence="10">
    <location>
        <begin position="441"/>
        <end position="625"/>
    </location>
</feature>
<dbReference type="InterPro" id="IPR003476">
    <property type="entry name" value="Glyco_hydro_42"/>
</dbReference>
<evidence type="ECO:0000256" key="8">
    <source>
        <dbReference type="PIRNR" id="PIRNR001084"/>
    </source>
</evidence>
<dbReference type="RefSeq" id="WP_240573539.1">
    <property type="nucleotide sequence ID" value="NZ_CP136709.1"/>
</dbReference>
<dbReference type="PANTHER" id="PTHR36447:SF2">
    <property type="entry name" value="BETA-GALACTOSIDASE YESZ"/>
    <property type="match status" value="1"/>
</dbReference>
<keyword evidence="12" id="KW-1185">Reference proteome</keyword>
<dbReference type="EC" id="3.2.1.23" evidence="3 8"/>
<evidence type="ECO:0000259" key="10">
    <source>
        <dbReference type="Pfam" id="PF08532"/>
    </source>
</evidence>
<dbReference type="Pfam" id="PF08532">
    <property type="entry name" value="Glyco_hydro_42M"/>
    <property type="match status" value="1"/>
</dbReference>
<keyword evidence="7 8" id="KW-0326">Glycosidase</keyword>
<feature type="domain" description="Glycoside hydrolase family 42 N-terminal" evidence="9">
    <location>
        <begin position="35"/>
        <end position="403"/>
    </location>
</feature>
<organism evidence="11 12">
    <name type="scientific">Aestuariibaculum lutulentum</name>
    <dbReference type="NCBI Taxonomy" id="2920935"/>
    <lineage>
        <taxon>Bacteria</taxon>
        <taxon>Pseudomonadati</taxon>
        <taxon>Bacteroidota</taxon>
        <taxon>Flavobacteriia</taxon>
        <taxon>Flavobacteriales</taxon>
        <taxon>Flavobacteriaceae</taxon>
    </lineage>
</organism>